<accession>A0ABR9PA44</accession>
<feature type="region of interest" description="Disordered" evidence="5">
    <location>
        <begin position="159"/>
        <end position="190"/>
    </location>
</feature>
<feature type="domain" description="OmpA-like" evidence="6">
    <location>
        <begin position="74"/>
        <end position="190"/>
    </location>
</feature>
<evidence type="ECO:0000256" key="2">
    <source>
        <dbReference type="ARBA" id="ARBA00023136"/>
    </source>
</evidence>
<evidence type="ECO:0000256" key="5">
    <source>
        <dbReference type="SAM" id="MobiDB-lite"/>
    </source>
</evidence>
<sequence>MSVLTRIAPPFHNIPISDGEETDHPDLNEPVVLDLQENVDELAGGAGDDSEGDGDGDGDSDGDGSEGLERSETDDEISYDISSDVLFATDSANLNDDAEQSLEQVAEDIDDAGIETVHIDGHTDNTGNDAVNEPLSQDRAEAVEELLAELVDSGDVEWEVEGHGSADPVAENDSEDGREQNRRVTITLDK</sequence>
<dbReference type="InterPro" id="IPR036737">
    <property type="entry name" value="OmpA-like_sf"/>
</dbReference>
<dbReference type="PANTHER" id="PTHR30329:SF21">
    <property type="entry name" value="LIPOPROTEIN YIAD-RELATED"/>
    <property type="match status" value="1"/>
</dbReference>
<organism evidence="7 8">
    <name type="scientific">Nocardiopsis coralli</name>
    <dbReference type="NCBI Taxonomy" id="2772213"/>
    <lineage>
        <taxon>Bacteria</taxon>
        <taxon>Bacillati</taxon>
        <taxon>Actinomycetota</taxon>
        <taxon>Actinomycetes</taxon>
        <taxon>Streptosporangiales</taxon>
        <taxon>Nocardiopsidaceae</taxon>
        <taxon>Nocardiopsis</taxon>
    </lineage>
</organism>
<evidence type="ECO:0000256" key="4">
    <source>
        <dbReference type="PROSITE-ProRule" id="PRU00473"/>
    </source>
</evidence>
<proteinExistence type="predicted"/>
<dbReference type="InterPro" id="IPR006664">
    <property type="entry name" value="OMP_bac"/>
</dbReference>
<reference evidence="7 8" key="1">
    <citation type="submission" date="2020-09" db="EMBL/GenBank/DDBJ databases">
        <title>Diversity and distribution of actinomycetes associated with coral in the coast of Hainan.</title>
        <authorList>
            <person name="Li F."/>
        </authorList>
    </citation>
    <scope>NUCLEOTIDE SEQUENCE [LARGE SCALE GENOMIC DNA]</scope>
    <source>
        <strain evidence="7 8">HNM0947</strain>
    </source>
</reference>
<dbReference type="Proteomes" id="UP000806528">
    <property type="component" value="Unassembled WGS sequence"/>
</dbReference>
<evidence type="ECO:0000256" key="3">
    <source>
        <dbReference type="ARBA" id="ARBA00023237"/>
    </source>
</evidence>
<dbReference type="PRINTS" id="PR01021">
    <property type="entry name" value="OMPADOMAIN"/>
</dbReference>
<comment type="subcellular location">
    <subcellularLocation>
        <location evidence="1">Cell outer membrane</location>
    </subcellularLocation>
</comment>
<gene>
    <name evidence="7" type="ORF">IDM40_18725</name>
</gene>
<dbReference type="Gene3D" id="3.30.1330.60">
    <property type="entry name" value="OmpA-like domain"/>
    <property type="match status" value="1"/>
</dbReference>
<dbReference type="CDD" id="cd07185">
    <property type="entry name" value="OmpA_C-like"/>
    <property type="match status" value="1"/>
</dbReference>
<feature type="region of interest" description="Disordered" evidence="5">
    <location>
        <begin position="1"/>
        <end position="79"/>
    </location>
</feature>
<dbReference type="InterPro" id="IPR006665">
    <property type="entry name" value="OmpA-like"/>
</dbReference>
<comment type="caution">
    <text evidence="7">The sequence shown here is derived from an EMBL/GenBank/DDBJ whole genome shotgun (WGS) entry which is preliminary data.</text>
</comment>
<keyword evidence="8" id="KW-1185">Reference proteome</keyword>
<keyword evidence="2 4" id="KW-0472">Membrane</keyword>
<name>A0ABR9PA44_9ACTN</name>
<dbReference type="InterPro" id="IPR050330">
    <property type="entry name" value="Bact_OuterMem_StrucFunc"/>
</dbReference>
<dbReference type="SUPFAM" id="SSF103088">
    <property type="entry name" value="OmpA-like"/>
    <property type="match status" value="1"/>
</dbReference>
<dbReference type="PANTHER" id="PTHR30329">
    <property type="entry name" value="STATOR ELEMENT OF FLAGELLAR MOTOR COMPLEX"/>
    <property type="match status" value="1"/>
</dbReference>
<feature type="region of interest" description="Disordered" evidence="5">
    <location>
        <begin position="115"/>
        <end position="135"/>
    </location>
</feature>
<evidence type="ECO:0000313" key="8">
    <source>
        <dbReference type="Proteomes" id="UP000806528"/>
    </source>
</evidence>
<keyword evidence="3" id="KW-0998">Cell outer membrane</keyword>
<dbReference type="PROSITE" id="PS51123">
    <property type="entry name" value="OMPA_2"/>
    <property type="match status" value="1"/>
</dbReference>
<dbReference type="Pfam" id="PF00691">
    <property type="entry name" value="OmpA"/>
    <property type="match status" value="1"/>
</dbReference>
<evidence type="ECO:0000259" key="6">
    <source>
        <dbReference type="PROSITE" id="PS51123"/>
    </source>
</evidence>
<dbReference type="EMBL" id="JADBGI010000017">
    <property type="protein sequence ID" value="MBE3000715.1"/>
    <property type="molecule type" value="Genomic_DNA"/>
</dbReference>
<feature type="compositionally biased region" description="Acidic residues" evidence="5">
    <location>
        <begin position="48"/>
        <end position="78"/>
    </location>
</feature>
<feature type="compositionally biased region" description="Basic and acidic residues" evidence="5">
    <location>
        <begin position="175"/>
        <end position="190"/>
    </location>
</feature>
<evidence type="ECO:0000313" key="7">
    <source>
        <dbReference type="EMBL" id="MBE3000715.1"/>
    </source>
</evidence>
<evidence type="ECO:0000256" key="1">
    <source>
        <dbReference type="ARBA" id="ARBA00004442"/>
    </source>
</evidence>
<protein>
    <submittedName>
        <fullName evidence="7">OmpA family protein</fullName>
    </submittedName>
</protein>